<organism evidence="1 2">
    <name type="scientific">Corynebacterium glucuronolyticum ATCC 51866</name>
    <dbReference type="NCBI Taxonomy" id="548478"/>
    <lineage>
        <taxon>Bacteria</taxon>
        <taxon>Bacillati</taxon>
        <taxon>Actinomycetota</taxon>
        <taxon>Actinomycetes</taxon>
        <taxon>Mycobacteriales</taxon>
        <taxon>Corynebacteriaceae</taxon>
        <taxon>Corynebacterium</taxon>
    </lineage>
</organism>
<dbReference type="Gene3D" id="2.70.98.10">
    <property type="match status" value="1"/>
</dbReference>
<dbReference type="PANTHER" id="PTHR11122:SF13">
    <property type="entry name" value="GLUCOSE-6-PHOSPHATE 1-EPIMERASE"/>
    <property type="match status" value="1"/>
</dbReference>
<sequence length="248" mass="27389">MSDMTTPDSATPARLKYSEDARTTLAIADGRAHLLSADSHLGELLYLSPEADFSEGGSIRGGVPIIAPWFNDLTGRDPAHGWARRKVWECQEVPGGFDCRIRHDEWDLRLGIQTTPKGFAIILKCRNAASRRRDVQLAFHPYFRVEDVTAVKIDGLTFDGGVVDERTTTTSPITIVDGARRITVTGHDHDHTVIWNPGAAVPGDMPDDDWKNFVCVEPALLGEDVTRGVSLAPWEWTQIGMTVRVEEA</sequence>
<dbReference type="InterPro" id="IPR011013">
    <property type="entry name" value="Gal_mutarotase_sf_dom"/>
</dbReference>
<dbReference type="EMBL" id="ACHF01000017">
    <property type="protein sequence ID" value="EEI63988.1"/>
    <property type="molecule type" value="Genomic_DNA"/>
</dbReference>
<dbReference type="SUPFAM" id="SSF74650">
    <property type="entry name" value="Galactose mutarotase-like"/>
    <property type="match status" value="1"/>
</dbReference>
<dbReference type="Proteomes" id="UP000006237">
    <property type="component" value="Unassembled WGS sequence"/>
</dbReference>
<proteinExistence type="predicted"/>
<dbReference type="Pfam" id="PF01263">
    <property type="entry name" value="Aldose_epim"/>
    <property type="match status" value="1"/>
</dbReference>
<gene>
    <name evidence="1" type="ORF">HMPREF0293_0491</name>
</gene>
<dbReference type="InterPro" id="IPR014718">
    <property type="entry name" value="GH-type_carb-bd"/>
</dbReference>
<evidence type="ECO:0000313" key="2">
    <source>
        <dbReference type="Proteomes" id="UP000006237"/>
    </source>
</evidence>
<keyword evidence="2" id="KW-1185">Reference proteome</keyword>
<reference evidence="1 2" key="1">
    <citation type="submission" date="2009-01" db="EMBL/GenBank/DDBJ databases">
        <authorList>
            <person name="Qin X."/>
            <person name="Bachman B."/>
            <person name="Battles P."/>
            <person name="Bell A."/>
            <person name="Bess C."/>
            <person name="Bickham C."/>
            <person name="Chaboub L."/>
            <person name="Chen D."/>
            <person name="Coyle M."/>
            <person name="Deiros D.R."/>
            <person name="Dinh H."/>
            <person name="Forbes L."/>
            <person name="Fowler G."/>
            <person name="Francisco L."/>
            <person name="Fu Q."/>
            <person name="Gubbala S."/>
            <person name="Hale W."/>
            <person name="Han Y."/>
            <person name="Hemphill L."/>
            <person name="Highlander S.K."/>
            <person name="Hirani K."/>
            <person name="Hogues M."/>
            <person name="Jackson L."/>
            <person name="Jakkamsetti A."/>
            <person name="Javaid M."/>
            <person name="Jiang H."/>
            <person name="Korchina V."/>
            <person name="Kovar C."/>
            <person name="Lara F."/>
            <person name="Lee S."/>
            <person name="Mata R."/>
            <person name="Mathew T."/>
            <person name="Moen C."/>
            <person name="Morales K."/>
            <person name="Munidasa M."/>
            <person name="Nazareth L."/>
            <person name="Ngo R."/>
            <person name="Nguyen L."/>
            <person name="Okwuonu G."/>
            <person name="Ongeri F."/>
            <person name="Patil S."/>
            <person name="Petrosino J."/>
            <person name="Pham C."/>
            <person name="Pham P."/>
            <person name="Pu L.-L."/>
            <person name="Puazo M."/>
            <person name="Raj R."/>
            <person name="Reid J."/>
            <person name="Rouhana J."/>
            <person name="Saada N."/>
            <person name="Shang Y."/>
            <person name="Simmons D."/>
            <person name="Thornton R."/>
            <person name="Warren J."/>
            <person name="Weissenberger G."/>
            <person name="Zhang J."/>
            <person name="Zhang L."/>
            <person name="Zhou C."/>
            <person name="Zhu D."/>
            <person name="Muzny D."/>
            <person name="Worley K."/>
            <person name="Gibbs R."/>
        </authorList>
    </citation>
    <scope>NUCLEOTIDE SEQUENCE [LARGE SCALE GENOMIC DNA]</scope>
    <source>
        <strain evidence="1 2">ATCC 51866</strain>
    </source>
</reference>
<comment type="caution">
    <text evidence="1">The sequence shown here is derived from an EMBL/GenBank/DDBJ whole genome shotgun (WGS) entry which is preliminary data.</text>
</comment>
<dbReference type="PANTHER" id="PTHR11122">
    <property type="entry name" value="APOSPORY-ASSOCIATED PROTEIN C-RELATED"/>
    <property type="match status" value="1"/>
</dbReference>
<evidence type="ECO:0000313" key="1">
    <source>
        <dbReference type="EMBL" id="EEI63988.1"/>
    </source>
</evidence>
<protein>
    <submittedName>
        <fullName evidence="1">Aldose 1-epimerase</fullName>
    </submittedName>
</protein>
<accession>A0ABM9XS18</accession>
<dbReference type="InterPro" id="IPR008183">
    <property type="entry name" value="Aldose_1/G6P_1-epimerase"/>
</dbReference>
<name>A0ABM9XS18_9CORY</name>